<dbReference type="Proteomes" id="UP000242704">
    <property type="component" value="Unassembled WGS sequence"/>
</dbReference>
<protein>
    <submittedName>
        <fullName evidence="5">MerR family transcriptional regulator</fullName>
    </submittedName>
</protein>
<dbReference type="RefSeq" id="WP_105966018.1">
    <property type="nucleotide sequence ID" value="NZ_CP133244.1"/>
</dbReference>
<reference evidence="5" key="2">
    <citation type="submission" date="2018-03" db="EMBL/GenBank/DDBJ databases">
        <authorList>
            <person name="Naushad S."/>
        </authorList>
    </citation>
    <scope>NUCLEOTIDE SEQUENCE</scope>
    <source>
        <strain evidence="6">SNUC 1363</strain>
        <strain evidence="5">SNUC 505</strain>
    </source>
</reference>
<sequence>MRIDEVSQKLNIAKSQIRYYEKIGLLTIPRDANQYRYFDDATMIDLKMIMDLKALDIELKDMMYIIELFHKPTSKRCNIDSVAYINKVIQEKENELENQIMILNKLKKIHELSKNNQYELNKETILKELNQRRSHND</sequence>
<evidence type="ECO:0000313" key="5">
    <source>
        <dbReference type="EMBL" id="PTG11510.1"/>
    </source>
</evidence>
<dbReference type="GO" id="GO:0003700">
    <property type="term" value="F:DNA-binding transcription factor activity"/>
    <property type="evidence" value="ECO:0007669"/>
    <property type="project" value="InterPro"/>
</dbReference>
<keyword evidence="2" id="KW-0238">DNA-binding</keyword>
<dbReference type="Proteomes" id="UP000242008">
    <property type="component" value="Unassembled WGS sequence"/>
</dbReference>
<accession>A0AAE5T012</accession>
<keyword evidence="1" id="KW-0805">Transcription regulation</keyword>
<dbReference type="SUPFAM" id="SSF46955">
    <property type="entry name" value="Putative DNA-binding domain"/>
    <property type="match status" value="1"/>
</dbReference>
<organism evidence="5 8">
    <name type="scientific">Staphylococcus chromogenes</name>
    <name type="common">Staphylococcus hyicus subsp. chromogenes</name>
    <dbReference type="NCBI Taxonomy" id="46126"/>
    <lineage>
        <taxon>Bacteria</taxon>
        <taxon>Bacillati</taxon>
        <taxon>Bacillota</taxon>
        <taxon>Bacilli</taxon>
        <taxon>Bacillales</taxon>
        <taxon>Staphylococcaceae</taxon>
        <taxon>Staphylococcus</taxon>
    </lineage>
</organism>
<evidence type="ECO:0000313" key="6">
    <source>
        <dbReference type="EMBL" id="PTG67469.1"/>
    </source>
</evidence>
<dbReference type="Pfam" id="PF13411">
    <property type="entry name" value="MerR_1"/>
    <property type="match status" value="1"/>
</dbReference>
<proteinExistence type="predicted"/>
<dbReference type="InterPro" id="IPR009061">
    <property type="entry name" value="DNA-bd_dom_put_sf"/>
</dbReference>
<dbReference type="CDD" id="cd00592">
    <property type="entry name" value="HTH_MerR-like"/>
    <property type="match status" value="1"/>
</dbReference>
<dbReference type="GO" id="GO:0003677">
    <property type="term" value="F:DNA binding"/>
    <property type="evidence" value="ECO:0007669"/>
    <property type="project" value="UniProtKB-KW"/>
</dbReference>
<dbReference type="PANTHER" id="PTHR30204">
    <property type="entry name" value="REDOX-CYCLING DRUG-SENSING TRANSCRIPTIONAL ACTIVATOR SOXR"/>
    <property type="match status" value="1"/>
</dbReference>
<evidence type="ECO:0000256" key="2">
    <source>
        <dbReference type="ARBA" id="ARBA00023125"/>
    </source>
</evidence>
<keyword evidence="3" id="KW-0804">Transcription</keyword>
<dbReference type="InterPro" id="IPR000551">
    <property type="entry name" value="MerR-type_HTH_dom"/>
</dbReference>
<name>A0AAE5T012_STACR</name>
<comment type="caution">
    <text evidence="5">The sequence shown here is derived from an EMBL/GenBank/DDBJ whole genome shotgun (WGS) entry which is preliminary data.</text>
</comment>
<dbReference type="PANTHER" id="PTHR30204:SF94">
    <property type="entry name" value="HEAVY METAL-DEPENDENT TRANSCRIPTIONAL REGULATOR HI_0293-RELATED"/>
    <property type="match status" value="1"/>
</dbReference>
<evidence type="ECO:0000259" key="4">
    <source>
        <dbReference type="PROSITE" id="PS50937"/>
    </source>
</evidence>
<dbReference type="EMBL" id="PZBZ01000082">
    <property type="protein sequence ID" value="PTG11510.1"/>
    <property type="molecule type" value="Genomic_DNA"/>
</dbReference>
<feature type="domain" description="HTH merR-type" evidence="4">
    <location>
        <begin position="1"/>
        <end position="68"/>
    </location>
</feature>
<gene>
    <name evidence="5" type="ORF">BU653_10775</name>
    <name evidence="6" type="ORF">BU676_11805</name>
</gene>
<dbReference type="EMBL" id="PZAO01000048">
    <property type="protein sequence ID" value="PTG67469.1"/>
    <property type="molecule type" value="Genomic_DNA"/>
</dbReference>
<evidence type="ECO:0000313" key="7">
    <source>
        <dbReference type="Proteomes" id="UP000242008"/>
    </source>
</evidence>
<dbReference type="SMART" id="SM00422">
    <property type="entry name" value="HTH_MERR"/>
    <property type="match status" value="1"/>
</dbReference>
<evidence type="ECO:0000313" key="8">
    <source>
        <dbReference type="Proteomes" id="UP000242704"/>
    </source>
</evidence>
<evidence type="ECO:0000256" key="1">
    <source>
        <dbReference type="ARBA" id="ARBA00023015"/>
    </source>
</evidence>
<keyword evidence="7" id="KW-1185">Reference proteome</keyword>
<dbReference type="AlphaFoldDB" id="A0AAE5T012"/>
<dbReference type="InterPro" id="IPR047057">
    <property type="entry name" value="MerR_fam"/>
</dbReference>
<evidence type="ECO:0000256" key="3">
    <source>
        <dbReference type="ARBA" id="ARBA00023163"/>
    </source>
</evidence>
<reference evidence="7 8" key="1">
    <citation type="journal article" date="2016" name="Front. Microbiol.">
        <title>Comprehensive Phylogenetic Analysis of Bovine Non-aureus Staphylococci Species Based on Whole-Genome Sequencing.</title>
        <authorList>
            <person name="Naushad S."/>
            <person name="Barkema H.W."/>
            <person name="Luby C."/>
            <person name="Condas L.A."/>
            <person name="Nobrega D.B."/>
            <person name="Carson D.A."/>
            <person name="De Buck J."/>
        </authorList>
    </citation>
    <scope>NUCLEOTIDE SEQUENCE [LARGE SCALE GENOMIC DNA]</scope>
    <source>
        <strain evidence="6 7">SNUC 1363</strain>
        <strain evidence="5 8">SNUC 505</strain>
    </source>
</reference>
<dbReference type="PROSITE" id="PS50937">
    <property type="entry name" value="HTH_MERR_2"/>
    <property type="match status" value="1"/>
</dbReference>
<dbReference type="Gene3D" id="1.10.1660.10">
    <property type="match status" value="1"/>
</dbReference>